<dbReference type="RefSeq" id="WP_005959372.1">
    <property type="nucleotide sequence ID" value="NZ_GG657974.1"/>
</dbReference>
<dbReference type="Proteomes" id="UP000002975">
    <property type="component" value="Unassembled WGS sequence"/>
</dbReference>
<dbReference type="BioCyc" id="FSP469605-HMP:GTSP-1694-MONOMER"/>
<reference evidence="1 2" key="1">
    <citation type="submission" date="2009-02" db="EMBL/GenBank/DDBJ databases">
        <title>The Genome Sequence of Fusobacterium sp. 3_1_5R.</title>
        <authorList>
            <consortium name="The Broad Institute Genome Sequencing Platform"/>
            <person name="Ward D."/>
            <person name="Young S.K."/>
            <person name="Kodira C.D."/>
            <person name="Zeng Q."/>
            <person name="Koehrsen M."/>
            <person name="Alvarado L."/>
            <person name="Berlin A."/>
            <person name="Borenstein D."/>
            <person name="Chen Z."/>
            <person name="Engels R."/>
            <person name="Freedman E."/>
            <person name="Gellesch M."/>
            <person name="Goldberg J."/>
            <person name="Griggs A."/>
            <person name="Gujja S."/>
            <person name="Heiman D."/>
            <person name="Hepburn T."/>
            <person name="Howarth C."/>
            <person name="Jen D."/>
            <person name="Larson L."/>
            <person name="Lewis B."/>
            <person name="Mehta T."/>
            <person name="Park D."/>
            <person name="Pearson M."/>
            <person name="Roberts A."/>
            <person name="Saif S."/>
            <person name="Shea T."/>
            <person name="Shenoy N."/>
            <person name="Sisk P."/>
            <person name="Stolte C."/>
            <person name="Sykes S."/>
            <person name="Walk T."/>
            <person name="White J."/>
            <person name="Yandava C."/>
            <person name="Allen-Vercoe E."/>
            <person name="Strauss J."/>
            <person name="Ambrose C."/>
            <person name="Lander E."/>
            <person name="Nusbaum C."/>
            <person name="Galagan J."/>
            <person name="Birren B."/>
        </authorList>
    </citation>
    <scope>NUCLEOTIDE SEQUENCE [LARGE SCALE GENOMIC DNA]</scope>
    <source>
        <strain evidence="1 2">3_1_5R</strain>
    </source>
</reference>
<protein>
    <submittedName>
        <fullName evidence="1">Uncharacterized protein</fullName>
    </submittedName>
</protein>
<gene>
    <name evidence="1" type="ORF">FSBG_01651</name>
</gene>
<evidence type="ECO:0000313" key="2">
    <source>
        <dbReference type="Proteomes" id="UP000002975"/>
    </source>
</evidence>
<sequence>MLFFNLNLDKYDGEISQIIDIKMKFLDKISNLENVNCFWRIHSTDFPFLKYPYIYNKDMVLEAVDNEQSKFSSEDIISCIEKAHIELIPGLEKSLNDLGLRYDFIIEISNKEYNNSLRDYMAENNLQFAFESIGNTNMTLEEKINFISNELKELGAENNTLIIMDPYIFPKKHDSDYLDFFLGFIKKSKIKKLKLITSSDNNKYNRNLHLEFKTQLEELSIILEVFRYDKQHDRRWIIEEKNTGFLCGPSLNGIGKDKTTTISHLNKEDVIYIINNEISLLNEKIEV</sequence>
<proteinExistence type="predicted"/>
<name>E5BI31_9FUSO</name>
<dbReference type="AlphaFoldDB" id="E5BI31"/>
<evidence type="ECO:0000313" key="1">
    <source>
        <dbReference type="EMBL" id="EFS22154.1"/>
    </source>
</evidence>
<dbReference type="HOGENOM" id="CLU_968934_0_0_0"/>
<organism evidence="1 2">
    <name type="scientific">Fusobacterium gonidiaformans 3-1-5R</name>
    <dbReference type="NCBI Taxonomy" id="469605"/>
    <lineage>
        <taxon>Bacteria</taxon>
        <taxon>Fusobacteriati</taxon>
        <taxon>Fusobacteriota</taxon>
        <taxon>Fusobacteriia</taxon>
        <taxon>Fusobacteriales</taxon>
        <taxon>Fusobacteriaceae</taxon>
        <taxon>Fusobacterium</taxon>
    </lineage>
</organism>
<dbReference type="EMBL" id="GG657974">
    <property type="protein sequence ID" value="EFS22154.1"/>
    <property type="molecule type" value="Genomic_DNA"/>
</dbReference>
<dbReference type="OrthoDB" id="7063626at2"/>
<accession>E5BI31</accession>
<keyword evidence="2" id="KW-1185">Reference proteome</keyword>